<dbReference type="OrthoDB" id="10254973at2759"/>
<evidence type="ECO:0000313" key="5">
    <source>
        <dbReference type="EMBL" id="KAG0723772.1"/>
    </source>
</evidence>
<reference evidence="5" key="1">
    <citation type="submission" date="2020-07" db="EMBL/GenBank/DDBJ databases">
        <title>The High-quality genome of the commercially important snow crab, Chionoecetes opilio.</title>
        <authorList>
            <person name="Jeong J.-H."/>
            <person name="Ryu S."/>
        </authorList>
    </citation>
    <scope>NUCLEOTIDE SEQUENCE</scope>
    <source>
        <strain evidence="5">MADBK_172401_WGS</strain>
        <tissue evidence="5">Digestive gland</tissue>
    </source>
</reference>
<organism evidence="5 6">
    <name type="scientific">Chionoecetes opilio</name>
    <name type="common">Atlantic snow crab</name>
    <name type="synonym">Cancer opilio</name>
    <dbReference type="NCBI Taxonomy" id="41210"/>
    <lineage>
        <taxon>Eukaryota</taxon>
        <taxon>Metazoa</taxon>
        <taxon>Ecdysozoa</taxon>
        <taxon>Arthropoda</taxon>
        <taxon>Crustacea</taxon>
        <taxon>Multicrustacea</taxon>
        <taxon>Malacostraca</taxon>
        <taxon>Eumalacostraca</taxon>
        <taxon>Eucarida</taxon>
        <taxon>Decapoda</taxon>
        <taxon>Pleocyemata</taxon>
        <taxon>Brachyura</taxon>
        <taxon>Eubrachyura</taxon>
        <taxon>Majoidea</taxon>
        <taxon>Majidae</taxon>
        <taxon>Chionoecetes</taxon>
    </lineage>
</organism>
<dbReference type="GO" id="GO:0005634">
    <property type="term" value="C:nucleus"/>
    <property type="evidence" value="ECO:0007669"/>
    <property type="project" value="TreeGrafter"/>
</dbReference>
<dbReference type="PANTHER" id="PTHR45916">
    <property type="entry name" value="STRUCTURAL MAINTENANCE OF CHROMOSOMES PROTEIN 5"/>
    <property type="match status" value="1"/>
</dbReference>
<evidence type="ECO:0000256" key="4">
    <source>
        <dbReference type="SAM" id="Coils"/>
    </source>
</evidence>
<dbReference type="PANTHER" id="PTHR45916:SF1">
    <property type="entry name" value="STRUCTURAL MAINTENANCE OF CHROMOSOMES PROTEIN 5"/>
    <property type="match status" value="1"/>
</dbReference>
<evidence type="ECO:0000313" key="6">
    <source>
        <dbReference type="Proteomes" id="UP000770661"/>
    </source>
</evidence>
<name>A0A8J4YAU8_CHIOP</name>
<dbReference type="SUPFAM" id="SSF52540">
    <property type="entry name" value="P-loop containing nucleoside triphosphate hydrolases"/>
    <property type="match status" value="1"/>
</dbReference>
<dbReference type="GO" id="GO:0003697">
    <property type="term" value="F:single-stranded DNA binding"/>
    <property type="evidence" value="ECO:0007669"/>
    <property type="project" value="TreeGrafter"/>
</dbReference>
<keyword evidence="6" id="KW-1185">Reference proteome</keyword>
<protein>
    <recommendedName>
        <fullName evidence="2">Structural maintenance of chromosomes protein 5</fullName>
    </recommendedName>
</protein>
<comment type="similarity">
    <text evidence="1">Belongs to the SMC family. SMC5 subfamily.</text>
</comment>
<dbReference type="EMBL" id="JACEEZ010007740">
    <property type="protein sequence ID" value="KAG0723772.1"/>
    <property type="molecule type" value="Genomic_DNA"/>
</dbReference>
<feature type="coiled-coil region" evidence="4">
    <location>
        <begin position="50"/>
        <end position="80"/>
    </location>
</feature>
<proteinExistence type="inferred from homology"/>
<comment type="caution">
    <text evidence="5">The sequence shown here is derived from an EMBL/GenBank/DDBJ whole genome shotgun (WGS) entry which is preliminary data.</text>
</comment>
<dbReference type="InterPro" id="IPR027417">
    <property type="entry name" value="P-loop_NTPase"/>
</dbReference>
<dbReference type="AlphaFoldDB" id="A0A8J4YAU8"/>
<dbReference type="GO" id="GO:0000724">
    <property type="term" value="P:double-strand break repair via homologous recombination"/>
    <property type="evidence" value="ECO:0007669"/>
    <property type="project" value="TreeGrafter"/>
</dbReference>
<evidence type="ECO:0000256" key="1">
    <source>
        <dbReference type="ARBA" id="ARBA00010171"/>
    </source>
</evidence>
<gene>
    <name evidence="5" type="primary">Smc5</name>
    <name evidence="5" type="ORF">GWK47_041960</name>
</gene>
<evidence type="ECO:0000256" key="3">
    <source>
        <dbReference type="ARBA" id="ARBA00023054"/>
    </source>
</evidence>
<dbReference type="GO" id="GO:0030915">
    <property type="term" value="C:Smc5-Smc6 complex"/>
    <property type="evidence" value="ECO:0007669"/>
    <property type="project" value="TreeGrafter"/>
</dbReference>
<dbReference type="Gene3D" id="3.40.50.300">
    <property type="entry name" value="P-loop containing nucleotide triphosphate hydrolases"/>
    <property type="match status" value="1"/>
</dbReference>
<sequence>MSRLGIMTVQEINEEIRQKFQNSSLEDTERLLAEKEAHLDCLVTASSAELQEFKDGLKKLTRLQEELRDVGHNLQTYQLDLEGVKGSWLPHITTLVGDINNKFSQFMANMGYAGEVTLNADEDDFSTYGIAIKVKFRDAQRLQQLTAQQQSGGERAVSTALYMLALQSLSTAPFRCVDEINQGMDKINEKKMLEMLMETEGSEDSSQYFFVTPKLLQDISYSGSVNVMVVFNSPNTISHRRFTMQRCLKRQKERNRN</sequence>
<evidence type="ECO:0000256" key="2">
    <source>
        <dbReference type="ARBA" id="ARBA00018687"/>
    </source>
</evidence>
<dbReference type="Proteomes" id="UP000770661">
    <property type="component" value="Unassembled WGS sequence"/>
</dbReference>
<keyword evidence="3 4" id="KW-0175">Coiled coil</keyword>
<accession>A0A8J4YAU8</accession>